<dbReference type="InterPro" id="IPR037012">
    <property type="entry name" value="NanQ/TabA/YiaL_sf"/>
</dbReference>
<dbReference type="NCBIfam" id="TIGR00022">
    <property type="entry name" value="YhcH/YjgK/YiaL family protein"/>
    <property type="match status" value="1"/>
</dbReference>
<dbReference type="Gene3D" id="2.60.120.370">
    <property type="entry name" value="YhcH/YjgK/YiaL"/>
    <property type="match status" value="1"/>
</dbReference>
<gene>
    <name evidence="1" type="ORF">QE109_11150</name>
</gene>
<dbReference type="PANTHER" id="PTHR34986:SF1">
    <property type="entry name" value="PROTEIN YIAL"/>
    <property type="match status" value="1"/>
</dbReference>
<sequence length="149" mass="17057">MIFDKIENLGKYMGLYPGLDKAIALITNGNVVDKEVGKYEVEEGALFYLIQEYMTKDAEEALMETHERYMDLQWVISGEEIMGYAVKSDLEPTTEYSSEKDIQFFNGAYAPLHMKQDMFAIFFPNEGHKPCVKVSEPAKVKKAVFKIAY</sequence>
<dbReference type="InterPro" id="IPR004375">
    <property type="entry name" value="NanQ/TabA/YiaL"/>
</dbReference>
<evidence type="ECO:0000313" key="2">
    <source>
        <dbReference type="Proteomes" id="UP001158045"/>
    </source>
</evidence>
<evidence type="ECO:0000313" key="1">
    <source>
        <dbReference type="EMBL" id="MDH8678709.1"/>
    </source>
</evidence>
<dbReference type="SUPFAM" id="SSF51197">
    <property type="entry name" value="Clavaminate synthase-like"/>
    <property type="match status" value="1"/>
</dbReference>
<organism evidence="1 2">
    <name type="scientific">Fusibacter bizertensis</name>
    <dbReference type="NCBI Taxonomy" id="1488331"/>
    <lineage>
        <taxon>Bacteria</taxon>
        <taxon>Bacillati</taxon>
        <taxon>Bacillota</taxon>
        <taxon>Clostridia</taxon>
        <taxon>Eubacteriales</taxon>
        <taxon>Eubacteriales Family XII. Incertae Sedis</taxon>
        <taxon>Fusibacter</taxon>
    </lineage>
</organism>
<dbReference type="EMBL" id="JARYZI010000007">
    <property type="protein sequence ID" value="MDH8678709.1"/>
    <property type="molecule type" value="Genomic_DNA"/>
</dbReference>
<protein>
    <submittedName>
        <fullName evidence="1">YhcH/YjgK/YiaL family protein</fullName>
    </submittedName>
</protein>
<dbReference type="Pfam" id="PF04074">
    <property type="entry name" value="DUF386"/>
    <property type="match status" value="1"/>
</dbReference>
<name>A0ABT6NE52_9FIRM</name>
<dbReference type="Proteomes" id="UP001158045">
    <property type="component" value="Unassembled WGS sequence"/>
</dbReference>
<reference evidence="1 2" key="1">
    <citation type="submission" date="2023-04" db="EMBL/GenBank/DDBJ databases">
        <title>Fusibacter bizertensis strain WBS, isolated from littoral bottom sediments of the Arctic seas - biochemical and genomic analysis.</title>
        <authorList>
            <person name="Brioukhanov A.L."/>
        </authorList>
    </citation>
    <scope>NUCLEOTIDE SEQUENCE [LARGE SCALE GENOMIC DNA]</scope>
    <source>
        <strain evidence="1 2">WBS</strain>
    </source>
</reference>
<comment type="caution">
    <text evidence="1">The sequence shown here is derived from an EMBL/GenBank/DDBJ whole genome shotgun (WGS) entry which is preliminary data.</text>
</comment>
<accession>A0ABT6NE52</accession>
<dbReference type="RefSeq" id="WP_281094588.1">
    <property type="nucleotide sequence ID" value="NZ_JARYZI010000007.1"/>
</dbReference>
<keyword evidence="2" id="KW-1185">Reference proteome</keyword>
<proteinExistence type="predicted"/>
<dbReference type="PANTHER" id="PTHR34986">
    <property type="entry name" value="EVOLVED BETA-GALACTOSIDASE SUBUNIT BETA"/>
    <property type="match status" value="1"/>
</dbReference>